<evidence type="ECO:0000313" key="1">
    <source>
        <dbReference type="EMBL" id="AEA47771.1"/>
    </source>
</evidence>
<protein>
    <submittedName>
        <fullName evidence="1">Uncharacterized protein</fullName>
    </submittedName>
</protein>
<dbReference type="STRING" id="693661.Arcve_1774"/>
<dbReference type="Proteomes" id="UP000008136">
    <property type="component" value="Chromosome"/>
</dbReference>
<name>F2KQW5_ARCVS</name>
<gene>
    <name evidence="1" type="ordered locus">Arcve_1774</name>
</gene>
<accession>F2KQW5</accession>
<dbReference type="KEGG" id="ave:Arcve_1774"/>
<proteinExistence type="predicted"/>
<dbReference type="AlphaFoldDB" id="F2KQW5"/>
<reference evidence="1 2" key="1">
    <citation type="submission" date="2011-03" db="EMBL/GenBank/DDBJ databases">
        <title>The complete genome of Archaeoglobus veneficus SNP6.</title>
        <authorList>
            <consortium name="US DOE Joint Genome Institute (JGI-PGF)"/>
            <person name="Lucas S."/>
            <person name="Copeland A."/>
            <person name="Lapidus A."/>
            <person name="Bruce D."/>
            <person name="Goodwin L."/>
            <person name="Pitluck S."/>
            <person name="Kyrpides N."/>
            <person name="Mavromatis K."/>
            <person name="Pagani I."/>
            <person name="Ivanova N."/>
            <person name="Mikhailova N."/>
            <person name="Lu M."/>
            <person name="Detter J.C."/>
            <person name="Tapia R."/>
            <person name="Han C."/>
            <person name="Land M."/>
            <person name="Hauser L."/>
            <person name="Markowitz V."/>
            <person name="Cheng J.-F."/>
            <person name="Hugenholtz P."/>
            <person name="Woyke T."/>
            <person name="Wu D."/>
            <person name="Spring S."/>
            <person name="Brambilla E."/>
            <person name="Klenk H.-P."/>
            <person name="Eisen J.A."/>
        </authorList>
    </citation>
    <scope>NUCLEOTIDE SEQUENCE [LARGE SCALE GENOMIC DNA]</scope>
    <source>
        <strain>SNP6</strain>
    </source>
</reference>
<dbReference type="EMBL" id="CP002588">
    <property type="protein sequence ID" value="AEA47771.1"/>
    <property type="molecule type" value="Genomic_DNA"/>
</dbReference>
<organism evidence="1 2">
    <name type="scientific">Archaeoglobus veneficus (strain DSM 11195 / SNP6)</name>
    <dbReference type="NCBI Taxonomy" id="693661"/>
    <lineage>
        <taxon>Archaea</taxon>
        <taxon>Methanobacteriati</taxon>
        <taxon>Methanobacteriota</taxon>
        <taxon>Archaeoglobi</taxon>
        <taxon>Archaeoglobales</taxon>
        <taxon>Archaeoglobaceae</taxon>
        <taxon>Archaeoglobus</taxon>
    </lineage>
</organism>
<sequence length="78" mass="9258">MYIMGWRYRHLRSELKKLEPRRTYAIPLSALRPFKRGDFTAREAVNAVRRAARNMNAEVYVRGEKIYIRLRPSCACNV</sequence>
<dbReference type="HOGENOM" id="CLU_2613408_0_0_2"/>
<keyword evidence="2" id="KW-1185">Reference proteome</keyword>
<evidence type="ECO:0000313" key="2">
    <source>
        <dbReference type="Proteomes" id="UP000008136"/>
    </source>
</evidence>